<feature type="compositionally biased region" description="Low complexity" evidence="2">
    <location>
        <begin position="155"/>
        <end position="175"/>
    </location>
</feature>
<sequence length="277" mass="32238">MAKPERLRFTILDDLILLREVSKQNPYEESDRWKTVAERVVTATQKNFSLRCVKEHVDHLLKIWAREGRAHLRKSGTEEQYNEKEGLLQQVQDLQREFRRSGKNTGFNVHKSRTQRDVTLENISDTLEVIIEEPTVITSIPSSFPSSTLLPIALPSPTSSSSSSSSTPLTSGSPLQSPPTSPSRTGGPIRNKVRHDALKKSTLQFLQERHKKEMEFQEKQFRLEERRIQLEEEKFRIEKKEREVRLELEIEERRQKIAVSKQKQEILEILLQLIHKP</sequence>
<accession>A0A6I9VWI5</accession>
<evidence type="ECO:0000313" key="4">
    <source>
        <dbReference type="RefSeq" id="XP_011632549.1"/>
    </source>
</evidence>
<dbReference type="KEGG" id="pbar:105424156"/>
<dbReference type="RefSeq" id="XP_011632549.1">
    <property type="nucleotide sequence ID" value="XM_011634247.1"/>
</dbReference>
<evidence type="ECO:0000313" key="3">
    <source>
        <dbReference type="Proteomes" id="UP000504615"/>
    </source>
</evidence>
<dbReference type="AlphaFoldDB" id="A0A6I9VWI5"/>
<evidence type="ECO:0000256" key="1">
    <source>
        <dbReference type="SAM" id="Coils"/>
    </source>
</evidence>
<dbReference type="PANTHER" id="PTHR37558:SF1">
    <property type="entry name" value="HTH CENPB-TYPE DOMAIN-CONTAINING PROTEIN"/>
    <property type="match status" value="1"/>
</dbReference>
<keyword evidence="3" id="KW-1185">Reference proteome</keyword>
<dbReference type="Proteomes" id="UP000504615">
    <property type="component" value="Unplaced"/>
</dbReference>
<feature type="region of interest" description="Disordered" evidence="2">
    <location>
        <begin position="155"/>
        <end position="194"/>
    </location>
</feature>
<keyword evidence="1" id="KW-0175">Coiled coil</keyword>
<protein>
    <submittedName>
        <fullName evidence="4">Uncharacterized protein LOC105424156</fullName>
    </submittedName>
</protein>
<name>A0A6I9VWI5_9HYME</name>
<dbReference type="OrthoDB" id="72637at2759"/>
<feature type="coiled-coil region" evidence="1">
    <location>
        <begin position="207"/>
        <end position="243"/>
    </location>
</feature>
<evidence type="ECO:0000256" key="2">
    <source>
        <dbReference type="SAM" id="MobiDB-lite"/>
    </source>
</evidence>
<proteinExistence type="predicted"/>
<dbReference type="PANTHER" id="PTHR37558">
    <property type="entry name" value="HTH CENPB-TYPE DOMAIN-CONTAINING PROTEIN"/>
    <property type="match status" value="1"/>
</dbReference>
<reference evidence="4" key="1">
    <citation type="submission" date="2025-08" db="UniProtKB">
        <authorList>
            <consortium name="RefSeq"/>
        </authorList>
    </citation>
    <scope>IDENTIFICATION</scope>
</reference>
<gene>
    <name evidence="4" type="primary">LOC105424156</name>
</gene>
<organism evidence="3 4">
    <name type="scientific">Pogonomyrmex barbatus</name>
    <name type="common">red harvester ant</name>
    <dbReference type="NCBI Taxonomy" id="144034"/>
    <lineage>
        <taxon>Eukaryota</taxon>
        <taxon>Metazoa</taxon>
        <taxon>Ecdysozoa</taxon>
        <taxon>Arthropoda</taxon>
        <taxon>Hexapoda</taxon>
        <taxon>Insecta</taxon>
        <taxon>Pterygota</taxon>
        <taxon>Neoptera</taxon>
        <taxon>Endopterygota</taxon>
        <taxon>Hymenoptera</taxon>
        <taxon>Apocrita</taxon>
        <taxon>Aculeata</taxon>
        <taxon>Formicoidea</taxon>
        <taxon>Formicidae</taxon>
        <taxon>Myrmicinae</taxon>
        <taxon>Pogonomyrmex</taxon>
    </lineage>
</organism>
<dbReference type="GeneID" id="105424156"/>